<name>A0A026WXI2_OOCBI</name>
<dbReference type="EMBL" id="KK107078">
    <property type="protein sequence ID" value="EZA60451.1"/>
    <property type="molecule type" value="Genomic_DNA"/>
</dbReference>
<sequence>MKIAKSTIVLLVFVLMLSIFVANVADLISVDPRPLNEVLGENGQAGWSRPKHYNIGKSFDHLMWFLQISDIHISIFRDHSRILELKEFCNVTVDAIKPVVVLASGDLTDAKNIDQMGSKQILEEWQYYKHVIDETNVIQKTLWLDVRGNHDNFNVISLQARNNYYSNYSIQGKKHPRSYMYNVTVGSEIYSFIAIDACVKPGPRRPFNFVGILDQQEINKIQQLVDQSKDNSANYAIMFGHYPTSCILSQSHTNIRNILGKYKESMVYLCGHYHTLGGMVPNMYTLQKAGFLELELADWKDNRMYRLAAVDHGQFSFIDVKHNDWPVVLITNPKNMLYRMPQRENLESIITSTHIRVLAFSTVPLITVEIQLDHDVWQKCSHVKGPLYVLPWNSTDYKEGIHQITVCVIDKEGREKLVSQPFSLDGSWLSTQVLPKLILMFNVVYIFQFLFFITLVSSTVPLCLLRCLHIHYKNRRIHRPRLRIKFFHWWLRKMWILSTVDRLYFGLILYSLYLTVGPWTVGEIIENHIGVIFVWGIFIGNEYLPGGFTYAYGFFQLLFFYLPLTLVLAHQVDRRLQSAENPTQHLSKFRLIWQHVPIGLLILLQSVMAYFLYLEYGAIAVLLCPLRTGSIIIAALLCYHVNAMPLSCLRSAASVWSPHGAINNNNAI</sequence>
<feature type="transmembrane region" description="Helical" evidence="1">
    <location>
        <begin position="619"/>
        <end position="641"/>
    </location>
</feature>
<reference evidence="6 7" key="1">
    <citation type="journal article" date="2014" name="Curr. Biol.">
        <title>The genome of the clonal raider ant Cerapachys biroi.</title>
        <authorList>
            <person name="Oxley P.R."/>
            <person name="Ji L."/>
            <person name="Fetter-Pruneda I."/>
            <person name="McKenzie S.K."/>
            <person name="Li C."/>
            <person name="Hu H."/>
            <person name="Zhang G."/>
            <person name="Kronauer D.J."/>
        </authorList>
    </citation>
    <scope>NUCLEOTIDE SEQUENCE [LARGE SCALE GENOMIC DNA]</scope>
</reference>
<evidence type="ECO:0000256" key="1">
    <source>
        <dbReference type="SAM" id="Phobius"/>
    </source>
</evidence>
<feature type="domain" description="TMEM62 Ig-like" evidence="4">
    <location>
        <begin position="323"/>
        <end position="427"/>
    </location>
</feature>
<keyword evidence="2" id="KW-0732">Signal</keyword>
<dbReference type="STRING" id="2015173.A0A026WXI2"/>
<dbReference type="CDD" id="cd07401">
    <property type="entry name" value="MPP_TMEM62_N"/>
    <property type="match status" value="1"/>
</dbReference>
<keyword evidence="7" id="KW-1185">Reference proteome</keyword>
<dbReference type="PANTHER" id="PTHR14795:SF0">
    <property type="entry name" value="TRANSMEMBRANE PROTEIN 62"/>
    <property type="match status" value="1"/>
</dbReference>
<dbReference type="OrthoDB" id="27234at2759"/>
<keyword evidence="1" id="KW-0472">Membrane</keyword>
<dbReference type="Pfam" id="PF24384">
    <property type="entry name" value="Ig_TMM62"/>
    <property type="match status" value="1"/>
</dbReference>
<dbReference type="Pfam" id="PF00149">
    <property type="entry name" value="Metallophos"/>
    <property type="match status" value="1"/>
</dbReference>
<dbReference type="PANTHER" id="PTHR14795">
    <property type="entry name" value="HELICASE RELATED"/>
    <property type="match status" value="1"/>
</dbReference>
<dbReference type="SUPFAM" id="SSF56300">
    <property type="entry name" value="Metallo-dependent phosphatases"/>
    <property type="match status" value="1"/>
</dbReference>
<feature type="chain" id="PRO_5001541441" evidence="2">
    <location>
        <begin position="26"/>
        <end position="668"/>
    </location>
</feature>
<evidence type="ECO:0000313" key="6">
    <source>
        <dbReference type="EMBL" id="EZA60451.1"/>
    </source>
</evidence>
<dbReference type="Pfam" id="PF24394">
    <property type="entry name" value="TMEM62_C"/>
    <property type="match status" value="1"/>
</dbReference>
<dbReference type="Gene3D" id="3.60.21.10">
    <property type="match status" value="1"/>
</dbReference>
<feature type="domain" description="TMEM62 C-terminal" evidence="5">
    <location>
        <begin position="449"/>
        <end position="584"/>
    </location>
</feature>
<dbReference type="InterPro" id="IPR056229">
    <property type="entry name" value="Ig_TMM62"/>
</dbReference>
<dbReference type="InterPro" id="IPR056230">
    <property type="entry name" value="TMEM62_C"/>
</dbReference>
<dbReference type="OMA" id="VEWQTYH"/>
<proteinExistence type="predicted"/>
<keyword evidence="1" id="KW-0812">Transmembrane</keyword>
<feature type="signal peptide" evidence="2">
    <location>
        <begin position="1"/>
        <end position="25"/>
    </location>
</feature>
<dbReference type="Proteomes" id="UP000053097">
    <property type="component" value="Unassembled WGS sequence"/>
</dbReference>
<feature type="transmembrane region" description="Helical" evidence="1">
    <location>
        <begin position="445"/>
        <end position="468"/>
    </location>
</feature>
<dbReference type="AlphaFoldDB" id="A0A026WXI2"/>
<feature type="transmembrane region" description="Helical" evidence="1">
    <location>
        <begin position="591"/>
        <end position="613"/>
    </location>
</feature>
<gene>
    <name evidence="6" type="ORF">X777_13540</name>
</gene>
<protein>
    <submittedName>
        <fullName evidence="6">Uncharacterized protein</fullName>
    </submittedName>
</protein>
<dbReference type="GO" id="GO:0016787">
    <property type="term" value="F:hydrolase activity"/>
    <property type="evidence" value="ECO:0007669"/>
    <property type="project" value="InterPro"/>
</dbReference>
<evidence type="ECO:0000259" key="5">
    <source>
        <dbReference type="Pfam" id="PF24394"/>
    </source>
</evidence>
<dbReference type="InterPro" id="IPR029052">
    <property type="entry name" value="Metallo-depent_PP-like"/>
</dbReference>
<keyword evidence="1" id="KW-1133">Transmembrane helix</keyword>
<dbReference type="InterPro" id="IPR004843">
    <property type="entry name" value="Calcineurin-like_PHP"/>
</dbReference>
<dbReference type="InterPro" id="IPR041871">
    <property type="entry name" value="MPP_TMEM62"/>
</dbReference>
<evidence type="ECO:0000259" key="3">
    <source>
        <dbReference type="Pfam" id="PF00149"/>
    </source>
</evidence>
<feature type="transmembrane region" description="Helical" evidence="1">
    <location>
        <begin position="550"/>
        <end position="570"/>
    </location>
</feature>
<organism evidence="6 7">
    <name type="scientific">Ooceraea biroi</name>
    <name type="common">Clonal raider ant</name>
    <name type="synonym">Cerapachys biroi</name>
    <dbReference type="NCBI Taxonomy" id="2015173"/>
    <lineage>
        <taxon>Eukaryota</taxon>
        <taxon>Metazoa</taxon>
        <taxon>Ecdysozoa</taxon>
        <taxon>Arthropoda</taxon>
        <taxon>Hexapoda</taxon>
        <taxon>Insecta</taxon>
        <taxon>Pterygota</taxon>
        <taxon>Neoptera</taxon>
        <taxon>Endopterygota</taxon>
        <taxon>Hymenoptera</taxon>
        <taxon>Apocrita</taxon>
        <taxon>Aculeata</taxon>
        <taxon>Formicoidea</taxon>
        <taxon>Formicidae</taxon>
        <taxon>Dorylinae</taxon>
        <taxon>Ooceraea</taxon>
    </lineage>
</organism>
<feature type="domain" description="Calcineurin-like phosphoesterase" evidence="3">
    <location>
        <begin position="63"/>
        <end position="275"/>
    </location>
</feature>
<accession>A0A026WXI2</accession>
<evidence type="ECO:0000259" key="4">
    <source>
        <dbReference type="Pfam" id="PF24384"/>
    </source>
</evidence>
<evidence type="ECO:0000256" key="2">
    <source>
        <dbReference type="SAM" id="SignalP"/>
    </source>
</evidence>
<evidence type="ECO:0000313" key="7">
    <source>
        <dbReference type="Proteomes" id="UP000053097"/>
    </source>
</evidence>